<dbReference type="GO" id="GO:0016126">
    <property type="term" value="P:sterol biosynthetic process"/>
    <property type="evidence" value="ECO:0007669"/>
    <property type="project" value="TreeGrafter"/>
</dbReference>
<dbReference type="AlphaFoldDB" id="A0A2N7W1Q1"/>
<evidence type="ECO:0000313" key="4">
    <source>
        <dbReference type="Proteomes" id="UP000235347"/>
    </source>
</evidence>
<dbReference type="CDD" id="cd02440">
    <property type="entry name" value="AdoMet_MTases"/>
    <property type="match status" value="1"/>
</dbReference>
<comment type="caution">
    <text evidence="3">The sequence shown here is derived from an EMBL/GenBank/DDBJ whole genome shotgun (WGS) entry which is preliminary data.</text>
</comment>
<evidence type="ECO:0000259" key="2">
    <source>
        <dbReference type="Pfam" id="PF08241"/>
    </source>
</evidence>
<reference evidence="3 4" key="1">
    <citation type="submission" date="2018-01" db="EMBL/GenBank/DDBJ databases">
        <title>Whole genome analyses suggest that Burkholderia sensu lato contains two further novel genera in the rhizoxinica-symbiotica group Mycetohabitans gen. nov., and Trinickia gen. nov.: implications for the evolution of diazotrophy and nodulation in the Burkholderiaceae.</title>
        <authorList>
            <person name="Estrada-de los Santos P."/>
            <person name="Palmer M."/>
            <person name="Chavez-Ramirez B."/>
            <person name="Beukes C."/>
            <person name="Steenkamp E.T."/>
            <person name="Hirsch A.M."/>
            <person name="Manyaka P."/>
            <person name="Maluk M."/>
            <person name="Lafos M."/>
            <person name="Crook M."/>
            <person name="Gross E."/>
            <person name="Simon M.F."/>
            <person name="Bueno dos Reis Junior F."/>
            <person name="Poole P.S."/>
            <person name="Venter S.N."/>
            <person name="James E.K."/>
        </authorList>
    </citation>
    <scope>NUCLEOTIDE SEQUENCE [LARGE SCALE GENOMIC DNA]</scope>
    <source>
        <strain evidence="3 4">GP25-8</strain>
    </source>
</reference>
<keyword evidence="4" id="KW-1185">Reference proteome</keyword>
<gene>
    <name evidence="3" type="ORF">C0Z19_15095</name>
</gene>
<accession>A0A2N7W1Q1</accession>
<evidence type="ECO:0000256" key="1">
    <source>
        <dbReference type="ARBA" id="ARBA00022679"/>
    </source>
</evidence>
<dbReference type="PANTHER" id="PTHR44068">
    <property type="entry name" value="ZGC:194242"/>
    <property type="match status" value="1"/>
</dbReference>
<evidence type="ECO:0000313" key="3">
    <source>
        <dbReference type="EMBL" id="PMS23344.1"/>
    </source>
</evidence>
<keyword evidence="1" id="KW-0808">Transferase</keyword>
<organism evidence="3 4">
    <name type="scientific">Trinickia soli</name>
    <dbReference type="NCBI Taxonomy" id="380675"/>
    <lineage>
        <taxon>Bacteria</taxon>
        <taxon>Pseudomonadati</taxon>
        <taxon>Pseudomonadota</taxon>
        <taxon>Betaproteobacteria</taxon>
        <taxon>Burkholderiales</taxon>
        <taxon>Burkholderiaceae</taxon>
        <taxon>Trinickia</taxon>
    </lineage>
</organism>
<dbReference type="InterPro" id="IPR013216">
    <property type="entry name" value="Methyltransf_11"/>
</dbReference>
<dbReference type="Gene3D" id="3.40.50.150">
    <property type="entry name" value="Vaccinia Virus protein VP39"/>
    <property type="match status" value="1"/>
</dbReference>
<dbReference type="GO" id="GO:0003838">
    <property type="term" value="F:sterol 24-C-methyltransferase activity"/>
    <property type="evidence" value="ECO:0007669"/>
    <property type="project" value="TreeGrafter"/>
</dbReference>
<dbReference type="Pfam" id="PF08241">
    <property type="entry name" value="Methyltransf_11"/>
    <property type="match status" value="1"/>
</dbReference>
<dbReference type="InterPro" id="IPR050447">
    <property type="entry name" value="Erg6_SMT_methyltransf"/>
</dbReference>
<dbReference type="EMBL" id="PNYB01000012">
    <property type="protein sequence ID" value="PMS23344.1"/>
    <property type="molecule type" value="Genomic_DNA"/>
</dbReference>
<protein>
    <recommendedName>
        <fullName evidence="2">Methyltransferase type 11 domain-containing protein</fullName>
    </recommendedName>
</protein>
<sequence length="259" mass="29473">MAIDQQGLYQTVTDMYTMVDRELGGRHQPFLNYGYDLRSGLAMEQQDAAFDIHAQLYHYVLRTVDVHGADVLEIGSGRGGGSYYIKQYLGAKKVVGIEYLPQNVSASRDSFGSVNNLEFYQGDASNLDIEVSSVDVVANIESSHCYPNLERFFEEVYRVLCNGGSFCYADLMTPDMNEQVKQITAMLPFELTKVEDITDGVVGGLTLANQRKLSLIHELDISEERKAWWINEWACVGTPIWQDLQKRDLMYMHYVFKKM</sequence>
<name>A0A2N7W1Q1_9BURK</name>
<dbReference type="InterPro" id="IPR029063">
    <property type="entry name" value="SAM-dependent_MTases_sf"/>
</dbReference>
<feature type="domain" description="Methyltransferase type 11" evidence="2">
    <location>
        <begin position="72"/>
        <end position="167"/>
    </location>
</feature>
<proteinExistence type="predicted"/>
<dbReference type="SUPFAM" id="SSF53335">
    <property type="entry name" value="S-adenosyl-L-methionine-dependent methyltransferases"/>
    <property type="match status" value="1"/>
</dbReference>
<dbReference type="RefSeq" id="WP_102610648.1">
    <property type="nucleotide sequence ID" value="NZ_CADIKD010000015.1"/>
</dbReference>
<dbReference type="Proteomes" id="UP000235347">
    <property type="component" value="Unassembled WGS sequence"/>
</dbReference>
<dbReference type="PANTHER" id="PTHR44068:SF1">
    <property type="entry name" value="HYPOTHETICAL LOC100005854"/>
    <property type="match status" value="1"/>
</dbReference>